<gene>
    <name evidence="6" type="ORF">D3874_02850</name>
</gene>
<dbReference type="SMART" id="SM00345">
    <property type="entry name" value="HTH_GNTR"/>
    <property type="match status" value="1"/>
</dbReference>
<dbReference type="PROSITE" id="PS50949">
    <property type="entry name" value="HTH_GNTR"/>
    <property type="match status" value="1"/>
</dbReference>
<sequence length="251" mass="28224">MEADAIQQALMAPISPVAAHELATEQIKRCIQLGLFLPGEKLPPERMLAERLSVSRSTLREAVRVLRAAGYLSVRRGAAGGLIVHDAHVEDPAELRAWIRTQRAHLNELLDYRMVIEGAAAEFAARRRTDEDLARMEAALQRMDRSKDAALAQTEAAAEFNAADTVYHLEVAAAARNGMLRKAVEDIRREMYLPFGGFFVRTRTDADVYHRNIYDAIFDRDDARAGEMMRLHIDLTRKAIITFLDADRLRG</sequence>
<dbReference type="InterPro" id="IPR036388">
    <property type="entry name" value="WH-like_DNA-bd_sf"/>
</dbReference>
<protein>
    <submittedName>
        <fullName evidence="6">FadR family transcriptional regulator</fullName>
    </submittedName>
</protein>
<dbReference type="PRINTS" id="PR00035">
    <property type="entry name" value="HTHGNTR"/>
</dbReference>
<dbReference type="InterPro" id="IPR008920">
    <property type="entry name" value="TF_FadR/GntR_C"/>
</dbReference>
<dbReference type="SMART" id="SM00895">
    <property type="entry name" value="FCD"/>
    <property type="match status" value="1"/>
</dbReference>
<dbReference type="Proteomes" id="UP000284605">
    <property type="component" value="Unassembled WGS sequence"/>
</dbReference>
<dbReference type="InterPro" id="IPR011711">
    <property type="entry name" value="GntR_C"/>
</dbReference>
<evidence type="ECO:0000256" key="3">
    <source>
        <dbReference type="ARBA" id="ARBA00023163"/>
    </source>
</evidence>
<name>A0A418WU31_9PROT</name>
<feature type="domain" description="HTH gntR-type" evidence="5">
    <location>
        <begin position="17"/>
        <end position="87"/>
    </location>
</feature>
<dbReference type="Gene3D" id="1.20.120.530">
    <property type="entry name" value="GntR ligand-binding domain-like"/>
    <property type="match status" value="1"/>
</dbReference>
<evidence type="ECO:0000256" key="1">
    <source>
        <dbReference type="ARBA" id="ARBA00023015"/>
    </source>
</evidence>
<dbReference type="EMBL" id="QYUK01000008">
    <property type="protein sequence ID" value="RJF94770.1"/>
    <property type="molecule type" value="Genomic_DNA"/>
</dbReference>
<evidence type="ECO:0000256" key="2">
    <source>
        <dbReference type="ARBA" id="ARBA00023125"/>
    </source>
</evidence>
<dbReference type="InterPro" id="IPR000524">
    <property type="entry name" value="Tscrpt_reg_HTH_GntR"/>
</dbReference>
<dbReference type="Pfam" id="PF07729">
    <property type="entry name" value="FCD"/>
    <property type="match status" value="1"/>
</dbReference>
<evidence type="ECO:0000256" key="4">
    <source>
        <dbReference type="SAM" id="Coils"/>
    </source>
</evidence>
<evidence type="ECO:0000313" key="7">
    <source>
        <dbReference type="Proteomes" id="UP000284605"/>
    </source>
</evidence>
<keyword evidence="7" id="KW-1185">Reference proteome</keyword>
<evidence type="ECO:0000259" key="5">
    <source>
        <dbReference type="PROSITE" id="PS50949"/>
    </source>
</evidence>
<dbReference type="SUPFAM" id="SSF48008">
    <property type="entry name" value="GntR ligand-binding domain-like"/>
    <property type="match status" value="1"/>
</dbReference>
<dbReference type="GO" id="GO:0003700">
    <property type="term" value="F:DNA-binding transcription factor activity"/>
    <property type="evidence" value="ECO:0007669"/>
    <property type="project" value="InterPro"/>
</dbReference>
<organism evidence="6 7">
    <name type="scientific">Oleomonas cavernae</name>
    <dbReference type="NCBI Taxonomy" id="2320859"/>
    <lineage>
        <taxon>Bacteria</taxon>
        <taxon>Pseudomonadati</taxon>
        <taxon>Pseudomonadota</taxon>
        <taxon>Alphaproteobacteria</taxon>
        <taxon>Acetobacterales</taxon>
        <taxon>Acetobacteraceae</taxon>
        <taxon>Oleomonas</taxon>
    </lineage>
</organism>
<dbReference type="Pfam" id="PF00392">
    <property type="entry name" value="GntR"/>
    <property type="match status" value="1"/>
</dbReference>
<keyword evidence="3" id="KW-0804">Transcription</keyword>
<accession>A0A418WU31</accession>
<dbReference type="OrthoDB" id="5450856at2"/>
<evidence type="ECO:0000313" key="6">
    <source>
        <dbReference type="EMBL" id="RJF94770.1"/>
    </source>
</evidence>
<dbReference type="CDD" id="cd07377">
    <property type="entry name" value="WHTH_GntR"/>
    <property type="match status" value="1"/>
</dbReference>
<dbReference type="PANTHER" id="PTHR43537:SF5">
    <property type="entry name" value="UXU OPERON TRANSCRIPTIONAL REGULATOR"/>
    <property type="match status" value="1"/>
</dbReference>
<proteinExistence type="predicted"/>
<dbReference type="AlphaFoldDB" id="A0A418WU31"/>
<dbReference type="PANTHER" id="PTHR43537">
    <property type="entry name" value="TRANSCRIPTIONAL REGULATOR, GNTR FAMILY"/>
    <property type="match status" value="1"/>
</dbReference>
<keyword evidence="1" id="KW-0805">Transcription regulation</keyword>
<keyword evidence="2" id="KW-0238">DNA-binding</keyword>
<dbReference type="RefSeq" id="WP_119776249.1">
    <property type="nucleotide sequence ID" value="NZ_QYUK01000008.1"/>
</dbReference>
<dbReference type="InterPro" id="IPR036390">
    <property type="entry name" value="WH_DNA-bd_sf"/>
</dbReference>
<comment type="caution">
    <text evidence="6">The sequence shown here is derived from an EMBL/GenBank/DDBJ whole genome shotgun (WGS) entry which is preliminary data.</text>
</comment>
<keyword evidence="4" id="KW-0175">Coiled coil</keyword>
<feature type="coiled-coil region" evidence="4">
    <location>
        <begin position="126"/>
        <end position="153"/>
    </location>
</feature>
<reference evidence="6 7" key="1">
    <citation type="submission" date="2018-09" db="EMBL/GenBank/DDBJ databases">
        <authorList>
            <person name="Zhu H."/>
        </authorList>
    </citation>
    <scope>NUCLEOTIDE SEQUENCE [LARGE SCALE GENOMIC DNA]</scope>
    <source>
        <strain evidence="6 7">K1W22B-8</strain>
    </source>
</reference>
<dbReference type="GO" id="GO:0003677">
    <property type="term" value="F:DNA binding"/>
    <property type="evidence" value="ECO:0007669"/>
    <property type="project" value="UniProtKB-KW"/>
</dbReference>
<dbReference type="SUPFAM" id="SSF46785">
    <property type="entry name" value="Winged helix' DNA-binding domain"/>
    <property type="match status" value="1"/>
</dbReference>
<dbReference type="Gene3D" id="1.10.10.10">
    <property type="entry name" value="Winged helix-like DNA-binding domain superfamily/Winged helix DNA-binding domain"/>
    <property type="match status" value="1"/>
</dbReference>